<sequence>MAETSGSRVTITLGRGGQVVKRAGPGLDSGFSDSHPALGSKRSVRDRLGSDVHGAQLNNKRQRGDSASNGVDDMRLGKDDLRFKLMQKNVSRRVQSDGQNGVDLRDTLSREVRTSTTNLSTRHRMPKPTSLSTRQLLPEPKYASILGRVPSSRSADALPHMNSLRNTYSPWTLDRLRRRSPDGVLGTSTGLSPRRMEEELPKRPLIRTYDDVRSRTVSYISKDILEPSRPMGTASFMTKPIVPAGSVKSVAPLLAPPPPPSGIVQKSSYTGSEHLTMDGFMQSLGLEKYAIYLKAEEVDMTVLRQMGDNDLKELGIPMGPRKKILLALQPRSRRPL</sequence>
<dbReference type="CDD" id="cd09487">
    <property type="entry name" value="SAM_superfamily"/>
    <property type="match status" value="1"/>
</dbReference>
<proteinExistence type="predicted"/>
<evidence type="ECO:0000313" key="4">
    <source>
        <dbReference type="EMBL" id="MPA70990.1"/>
    </source>
</evidence>
<dbReference type="EMBL" id="GHES01040431">
    <property type="protein sequence ID" value="MPA70990.1"/>
    <property type="molecule type" value="Transcribed_RNA"/>
</dbReference>
<dbReference type="SUPFAM" id="SSF47769">
    <property type="entry name" value="SAM/Pointed domain"/>
    <property type="match status" value="1"/>
</dbReference>
<dbReference type="Pfam" id="PF00536">
    <property type="entry name" value="SAM_1"/>
    <property type="match status" value="1"/>
</dbReference>
<dbReference type="PANTHER" id="PTHR10627">
    <property type="entry name" value="SCP160"/>
    <property type="match status" value="1"/>
</dbReference>
<feature type="domain" description="SAM" evidence="3">
    <location>
        <begin position="269"/>
        <end position="334"/>
    </location>
</feature>
<dbReference type="Gene3D" id="1.10.150.50">
    <property type="entry name" value="Transcription Factor, Ets-1"/>
    <property type="match status" value="1"/>
</dbReference>
<dbReference type="PANTHER" id="PTHR10627:SF74">
    <property type="entry name" value="OS08G0526500 PROTEIN"/>
    <property type="match status" value="1"/>
</dbReference>
<dbReference type="SMART" id="SM00454">
    <property type="entry name" value="SAM"/>
    <property type="match status" value="1"/>
</dbReference>
<keyword evidence="1" id="KW-0677">Repeat</keyword>
<name>A0A5B7BPU8_DAVIN</name>
<organism evidence="4">
    <name type="scientific">Davidia involucrata</name>
    <name type="common">Dove tree</name>
    <dbReference type="NCBI Taxonomy" id="16924"/>
    <lineage>
        <taxon>Eukaryota</taxon>
        <taxon>Viridiplantae</taxon>
        <taxon>Streptophyta</taxon>
        <taxon>Embryophyta</taxon>
        <taxon>Tracheophyta</taxon>
        <taxon>Spermatophyta</taxon>
        <taxon>Magnoliopsida</taxon>
        <taxon>eudicotyledons</taxon>
        <taxon>Gunneridae</taxon>
        <taxon>Pentapetalae</taxon>
        <taxon>asterids</taxon>
        <taxon>Cornales</taxon>
        <taxon>Nyssaceae</taxon>
        <taxon>Davidia</taxon>
    </lineage>
</organism>
<evidence type="ECO:0000256" key="2">
    <source>
        <dbReference type="SAM" id="MobiDB-lite"/>
    </source>
</evidence>
<evidence type="ECO:0000259" key="3">
    <source>
        <dbReference type="SMART" id="SM00454"/>
    </source>
</evidence>
<reference evidence="4" key="1">
    <citation type="submission" date="2019-08" db="EMBL/GenBank/DDBJ databases">
        <title>Reference gene set and small RNA set construction with multiple tissues from Davidia involucrata Baill.</title>
        <authorList>
            <person name="Yang H."/>
            <person name="Zhou C."/>
            <person name="Li G."/>
            <person name="Wang J."/>
            <person name="Gao P."/>
            <person name="Wang M."/>
            <person name="Wang R."/>
            <person name="Zhao Y."/>
        </authorList>
    </citation>
    <scope>NUCLEOTIDE SEQUENCE</scope>
    <source>
        <tissue evidence="4">Mixed with DoveR01_LX</tissue>
    </source>
</reference>
<dbReference type="AlphaFoldDB" id="A0A5B7BPU8"/>
<dbReference type="InterPro" id="IPR013761">
    <property type="entry name" value="SAM/pointed_sf"/>
</dbReference>
<dbReference type="InterPro" id="IPR001660">
    <property type="entry name" value="SAM"/>
</dbReference>
<protein>
    <submittedName>
        <fullName evidence="4">Putative Sterile alpha motif domain-containing protein isoform 1</fullName>
    </submittedName>
</protein>
<gene>
    <name evidence="4" type="ORF">Din_040431</name>
</gene>
<evidence type="ECO:0000256" key="1">
    <source>
        <dbReference type="ARBA" id="ARBA00022737"/>
    </source>
</evidence>
<accession>A0A5B7BPU8</accession>
<feature type="compositionally biased region" description="Polar residues" evidence="2">
    <location>
        <begin position="1"/>
        <end position="10"/>
    </location>
</feature>
<feature type="region of interest" description="Disordered" evidence="2">
    <location>
        <begin position="1"/>
        <end position="74"/>
    </location>
</feature>